<accession>A0A7C4JKK8</accession>
<gene>
    <name evidence="3" type="ORF">ENU08_05085</name>
    <name evidence="2" type="ORF">ENU41_02860</name>
</gene>
<sequence>MAEPTIGELLSSLLSQPSTLAVIAIQFFLGLALGYISIKILKYIVAFLAIIILGTFLSIWSLGLTPTEVLSTFGIAAETIKRLAVVMGLLSVGPVSVGFVVGIVVGLIKK</sequence>
<evidence type="ECO:0000313" key="3">
    <source>
        <dbReference type="EMBL" id="HGQ64599.1"/>
    </source>
</evidence>
<protein>
    <recommendedName>
        <fullName evidence="4">FUN14 family protein</fullName>
    </recommendedName>
</protein>
<feature type="transmembrane region" description="Helical" evidence="1">
    <location>
        <begin position="43"/>
        <end position="63"/>
    </location>
</feature>
<dbReference type="AlphaFoldDB" id="A0A7C4JKK8"/>
<dbReference type="EMBL" id="DTBD01000041">
    <property type="protein sequence ID" value="HGQ64599.1"/>
    <property type="molecule type" value="Genomic_DNA"/>
</dbReference>
<reference evidence="3" key="1">
    <citation type="journal article" date="2020" name="mSystems">
        <title>Genome- and Community-Level Interaction Insights into Carbon Utilization and Element Cycling Functions of Hydrothermarchaeota in Hydrothermal Sediment.</title>
        <authorList>
            <person name="Zhou Z."/>
            <person name="Liu Y."/>
            <person name="Xu W."/>
            <person name="Pan J."/>
            <person name="Luo Z.H."/>
            <person name="Li M."/>
        </authorList>
    </citation>
    <scope>NUCLEOTIDE SEQUENCE [LARGE SCALE GENOMIC DNA]</scope>
    <source>
        <strain evidence="3">SpSt-637</strain>
        <strain evidence="2">SpSt-667</strain>
    </source>
</reference>
<organism evidence="3">
    <name type="scientific">Ignisphaera aggregans</name>
    <dbReference type="NCBI Taxonomy" id="334771"/>
    <lineage>
        <taxon>Archaea</taxon>
        <taxon>Thermoproteota</taxon>
        <taxon>Thermoprotei</taxon>
        <taxon>Desulfurococcales</taxon>
        <taxon>Desulfurococcaceae</taxon>
        <taxon>Ignisphaera</taxon>
    </lineage>
</organism>
<feature type="transmembrane region" description="Helical" evidence="1">
    <location>
        <begin position="20"/>
        <end position="36"/>
    </location>
</feature>
<dbReference type="EMBL" id="DTCK01000014">
    <property type="protein sequence ID" value="HGQ35601.1"/>
    <property type="molecule type" value="Genomic_DNA"/>
</dbReference>
<name>A0A7C4JKK8_9CREN</name>
<comment type="caution">
    <text evidence="3">The sequence shown here is derived from an EMBL/GenBank/DDBJ whole genome shotgun (WGS) entry which is preliminary data.</text>
</comment>
<evidence type="ECO:0000256" key="1">
    <source>
        <dbReference type="SAM" id="Phobius"/>
    </source>
</evidence>
<keyword evidence="1" id="KW-0472">Membrane</keyword>
<evidence type="ECO:0008006" key="4">
    <source>
        <dbReference type="Google" id="ProtNLM"/>
    </source>
</evidence>
<keyword evidence="1" id="KW-0812">Transmembrane</keyword>
<proteinExistence type="predicted"/>
<feature type="transmembrane region" description="Helical" evidence="1">
    <location>
        <begin position="83"/>
        <end position="108"/>
    </location>
</feature>
<evidence type="ECO:0000313" key="2">
    <source>
        <dbReference type="EMBL" id="HGQ35601.1"/>
    </source>
</evidence>
<keyword evidence="1" id="KW-1133">Transmembrane helix</keyword>